<keyword evidence="5" id="KW-1185">Reference proteome</keyword>
<dbReference type="Gene3D" id="1.10.10.10">
    <property type="entry name" value="Winged helix-like DNA-binding domain superfamily/Winged helix DNA-binding domain"/>
    <property type="match status" value="1"/>
</dbReference>
<dbReference type="InterPro" id="IPR036388">
    <property type="entry name" value="WH-like_DNA-bd_sf"/>
</dbReference>
<keyword evidence="4" id="KW-0808">Transferase</keyword>
<dbReference type="GO" id="GO:0016301">
    <property type="term" value="F:kinase activity"/>
    <property type="evidence" value="ECO:0007669"/>
    <property type="project" value="UniProtKB-KW"/>
</dbReference>
<dbReference type="EMBL" id="JACHEN010000024">
    <property type="protein sequence ID" value="MBB6217480.1"/>
    <property type="molecule type" value="Genomic_DNA"/>
</dbReference>
<dbReference type="InterPro" id="IPR000600">
    <property type="entry name" value="ROK"/>
</dbReference>
<dbReference type="Pfam" id="PF00480">
    <property type="entry name" value="ROK"/>
    <property type="match status" value="1"/>
</dbReference>
<dbReference type="AlphaFoldDB" id="A0A841KZT4"/>
<keyword evidence="3" id="KW-0859">Xylose metabolism</keyword>
<dbReference type="CDD" id="cd24059">
    <property type="entry name" value="ASKHA_NBD_ROK_TM1224-like"/>
    <property type="match status" value="1"/>
</dbReference>
<dbReference type="InterPro" id="IPR036390">
    <property type="entry name" value="WH_DNA-bd_sf"/>
</dbReference>
<dbReference type="RefSeq" id="WP_184311980.1">
    <property type="nucleotide sequence ID" value="NZ_JACHEN010000024.1"/>
</dbReference>
<protein>
    <submittedName>
        <fullName evidence="4">Putative NBD/HSP70 family sugar kinase</fullName>
    </submittedName>
</protein>
<dbReference type="SUPFAM" id="SSF53067">
    <property type="entry name" value="Actin-like ATPase domain"/>
    <property type="match status" value="1"/>
</dbReference>
<dbReference type="Gene3D" id="3.30.420.40">
    <property type="match status" value="2"/>
</dbReference>
<comment type="caution">
    <text evidence="4">The sequence shown here is derived from an EMBL/GenBank/DDBJ whole genome shotgun (WGS) entry which is preliminary data.</text>
</comment>
<dbReference type="Proteomes" id="UP000579281">
    <property type="component" value="Unassembled WGS sequence"/>
</dbReference>
<evidence type="ECO:0000256" key="3">
    <source>
        <dbReference type="ARBA" id="ARBA00022629"/>
    </source>
</evidence>
<gene>
    <name evidence="4" type="ORF">HNQ80_003601</name>
</gene>
<dbReference type="PANTHER" id="PTHR18964:SF149">
    <property type="entry name" value="BIFUNCTIONAL UDP-N-ACETYLGLUCOSAMINE 2-EPIMERASE_N-ACETYLMANNOSAMINE KINASE"/>
    <property type="match status" value="1"/>
</dbReference>
<evidence type="ECO:0000256" key="1">
    <source>
        <dbReference type="ARBA" id="ARBA00002486"/>
    </source>
</evidence>
<dbReference type="InterPro" id="IPR043129">
    <property type="entry name" value="ATPase_NBD"/>
</dbReference>
<evidence type="ECO:0000256" key="2">
    <source>
        <dbReference type="ARBA" id="ARBA00006479"/>
    </source>
</evidence>
<comment type="similarity">
    <text evidence="2">Belongs to the ROK (NagC/XylR) family.</text>
</comment>
<reference evidence="4 5" key="1">
    <citation type="submission" date="2020-08" db="EMBL/GenBank/DDBJ databases">
        <title>Genomic Encyclopedia of Type Strains, Phase IV (KMG-IV): sequencing the most valuable type-strain genomes for metagenomic binning, comparative biology and taxonomic classification.</title>
        <authorList>
            <person name="Goeker M."/>
        </authorList>
    </citation>
    <scope>NUCLEOTIDE SEQUENCE [LARGE SCALE GENOMIC DNA]</scope>
    <source>
        <strain evidence="4 5">DSM 103526</strain>
    </source>
</reference>
<proteinExistence type="inferred from homology"/>
<evidence type="ECO:0000313" key="5">
    <source>
        <dbReference type="Proteomes" id="UP000579281"/>
    </source>
</evidence>
<name>A0A841KZT4_9FIRM</name>
<sequence length="414" mass="45963">MMNTYKKGGNTAIIKKSNLSLIVRLVREMGMVSRTDLAKITGLSKGGLTPIIQELINNGIIRETGVMDSDAGRKPIMLEICSHAAYVIAVDLNRSSAQIALVDFSNKVRSSYEYKYAGNESTQEIIRRIKSMIRFFIEENHECSIAAIGVSSPGPLDCQEGIILNPPRFHGWKNIPIKQLLEEEFGIPTILDKDANAYAMAEKIMGLGKKYKNFIHVTHSEGIGAGVVIDRMLYRGVRGFGTELGHLVVDYRGSKCDCGNIGCLEQYASMTAIIEWIESRIQHEVDEADAPIKMIYERRGRIEWEDVLDGLDKNSPICLKAVENAAVFLGYGLINMLNIFAPEAVIIGGRGISAGKYLVKPLKKMMAESTFYKDFYLPDILVSDLKDGALIGIANTAFEHIIDKSTEQLFKPKM</sequence>
<keyword evidence="3" id="KW-0119">Carbohydrate metabolism</keyword>
<organism evidence="4 5">
    <name type="scientific">Anaerosolibacter carboniphilus</name>
    <dbReference type="NCBI Taxonomy" id="1417629"/>
    <lineage>
        <taxon>Bacteria</taxon>
        <taxon>Bacillati</taxon>
        <taxon>Bacillota</taxon>
        <taxon>Clostridia</taxon>
        <taxon>Peptostreptococcales</taxon>
        <taxon>Thermotaleaceae</taxon>
        <taxon>Anaerosolibacter</taxon>
    </lineage>
</organism>
<dbReference type="PANTHER" id="PTHR18964">
    <property type="entry name" value="ROK (REPRESSOR, ORF, KINASE) FAMILY"/>
    <property type="match status" value="1"/>
</dbReference>
<dbReference type="SUPFAM" id="SSF46785">
    <property type="entry name" value="Winged helix' DNA-binding domain"/>
    <property type="match status" value="1"/>
</dbReference>
<comment type="function">
    <text evidence="1">Transcriptional repressor of xylose-utilizing enzymes.</text>
</comment>
<evidence type="ECO:0000313" key="4">
    <source>
        <dbReference type="EMBL" id="MBB6217480.1"/>
    </source>
</evidence>
<dbReference type="GO" id="GO:0042732">
    <property type="term" value="P:D-xylose metabolic process"/>
    <property type="evidence" value="ECO:0007669"/>
    <property type="project" value="UniProtKB-KW"/>
</dbReference>
<accession>A0A841KZT4</accession>
<keyword evidence="4" id="KW-0418">Kinase</keyword>